<name>A0A2U2NCK9_9BIFI</name>
<accession>A0A2U2NCK9</accession>
<dbReference type="PANTHER" id="PTHR37419">
    <property type="entry name" value="SERINE/THREONINE-PROTEIN KINASE TOXIN HIPA"/>
    <property type="match status" value="1"/>
</dbReference>
<dbReference type="PANTHER" id="PTHR37419:SF8">
    <property type="entry name" value="TOXIN YJJJ"/>
    <property type="match status" value="1"/>
</dbReference>
<dbReference type="InterPro" id="IPR052028">
    <property type="entry name" value="HipA_Ser/Thr_kinase"/>
</dbReference>
<evidence type="ECO:0000313" key="5">
    <source>
        <dbReference type="EMBL" id="PWG66885.1"/>
    </source>
</evidence>
<dbReference type="GO" id="GO:0004674">
    <property type="term" value="F:protein serine/threonine kinase activity"/>
    <property type="evidence" value="ECO:0007669"/>
    <property type="project" value="TreeGrafter"/>
</dbReference>
<evidence type="ECO:0000256" key="2">
    <source>
        <dbReference type="ARBA" id="ARBA00022679"/>
    </source>
</evidence>
<dbReference type="AlphaFoldDB" id="A0A2U2NCK9"/>
<keyword evidence="6" id="KW-1185">Reference proteome</keyword>
<keyword evidence="2" id="KW-0808">Transferase</keyword>
<evidence type="ECO:0000313" key="6">
    <source>
        <dbReference type="Proteomes" id="UP000245876"/>
    </source>
</evidence>
<gene>
    <name evidence="5" type="ORF">DF196_01285</name>
</gene>
<dbReference type="EMBL" id="QFFM01000002">
    <property type="protein sequence ID" value="PWG66885.1"/>
    <property type="molecule type" value="Genomic_DNA"/>
</dbReference>
<feature type="domain" description="HipA-like C-terminal" evidence="4">
    <location>
        <begin position="159"/>
        <end position="341"/>
    </location>
</feature>
<evidence type="ECO:0000256" key="1">
    <source>
        <dbReference type="ARBA" id="ARBA00010164"/>
    </source>
</evidence>
<dbReference type="InterPro" id="IPR012893">
    <property type="entry name" value="HipA-like_C"/>
</dbReference>
<dbReference type="Proteomes" id="UP000245876">
    <property type="component" value="Unassembled WGS sequence"/>
</dbReference>
<keyword evidence="3" id="KW-0418">Kinase</keyword>
<dbReference type="RefSeq" id="WP_109056124.1">
    <property type="nucleotide sequence ID" value="NZ_QFFM01000002.1"/>
</dbReference>
<sequence length="406" mass="44866">MPAQTIEAKVLTTLATGTEVTAGTLYAAGDDLSFRYDADYAVAPHSFDMFPSLPRSLAPFFFAGLGPFSDCAPDRWGRKIFARSLKRTRVSESEYLFGVNDLTRQGAVRFIVDGKPVAGNEGVPVLANLPELLNTADAVEQNREVSDISLRRLYRATGSLGGARPKASVFDRQSLWLAKFPKPNGDDWDVIGWEAVTLELARMIGIQVPEHRTLTVNDIEGRSRTVLLTKRFDRESASSVDSMTRTPYMSAMTALEAADGDGGDWLDLAEFTRRAGGDTMELWHRAMFGAAIGNLDDHLRNHGYLRRGNAWELAPAFDMNPEPYDAKVMDTHQIALFGDAEVTMDKLRSDDCLSLFGVSRRHAEQWSVTLRSVLSQAISRAAMRHIDAHSINMMNGRFVSAVASLQ</sequence>
<dbReference type="OrthoDB" id="3182374at2"/>
<comment type="caution">
    <text evidence="5">The sequence shown here is derived from an EMBL/GenBank/DDBJ whole genome shotgun (WGS) entry which is preliminary data.</text>
</comment>
<dbReference type="GO" id="GO:0005829">
    <property type="term" value="C:cytosol"/>
    <property type="evidence" value="ECO:0007669"/>
    <property type="project" value="TreeGrafter"/>
</dbReference>
<comment type="similarity">
    <text evidence="1">Belongs to the HipA Ser/Thr kinase family.</text>
</comment>
<reference evidence="5 6" key="1">
    <citation type="journal article" date="2018" name="Int. J. Syst. Evol. Microbiol.">
        <title>Bifidobacterium callitrichidarum sp. nov. from the faeces of the emperor tamarin (Saguinus imperator).</title>
        <authorList>
            <person name="Modesto M."/>
            <person name="Michelini S."/>
            <person name="Sansosti M.C."/>
            <person name="De Filippo C."/>
            <person name="Cavalieri D."/>
            <person name="Qvirist L."/>
            <person name="Andlid T."/>
            <person name="Spiezio C."/>
            <person name="Sandri C."/>
            <person name="Pascarelli S."/>
            <person name="Sgorbati B."/>
            <person name="Mattarelli P."/>
        </authorList>
    </citation>
    <scope>NUCLEOTIDE SEQUENCE [LARGE SCALE GENOMIC DNA]</scope>
    <source>
        <strain evidence="5 6">TRI 5</strain>
    </source>
</reference>
<evidence type="ECO:0000259" key="4">
    <source>
        <dbReference type="Pfam" id="PF07804"/>
    </source>
</evidence>
<dbReference type="Pfam" id="PF07804">
    <property type="entry name" value="HipA_C"/>
    <property type="match status" value="1"/>
</dbReference>
<evidence type="ECO:0000256" key="3">
    <source>
        <dbReference type="ARBA" id="ARBA00022777"/>
    </source>
</evidence>
<organism evidence="5 6">
    <name type="scientific">Bifidobacterium callitrichidarum</name>
    <dbReference type="NCBI Taxonomy" id="2052941"/>
    <lineage>
        <taxon>Bacteria</taxon>
        <taxon>Bacillati</taxon>
        <taxon>Actinomycetota</taxon>
        <taxon>Actinomycetes</taxon>
        <taxon>Bifidobacteriales</taxon>
        <taxon>Bifidobacteriaceae</taxon>
        <taxon>Bifidobacterium</taxon>
    </lineage>
</organism>
<proteinExistence type="inferred from homology"/>
<protein>
    <submittedName>
        <fullName evidence="5">Type II toxin-antitoxin system HipA family toxin</fullName>
    </submittedName>
</protein>